<dbReference type="Proteomes" id="UP001281003">
    <property type="component" value="Unassembled WGS sequence"/>
</dbReference>
<proteinExistence type="predicted"/>
<protein>
    <submittedName>
        <fullName evidence="1">Uncharacterized protein</fullName>
    </submittedName>
</protein>
<gene>
    <name evidence="1" type="ORF">B0T20DRAFT_180239</name>
</gene>
<evidence type="ECO:0000313" key="1">
    <source>
        <dbReference type="EMBL" id="KAK3400225.1"/>
    </source>
</evidence>
<dbReference type="AlphaFoldDB" id="A0AAE0UDX1"/>
<sequence length="298" mass="33534">MSAQKNKVEETANMLTQSSSLFFTMLPSEIRDAIYRHALTIWPHQDTIGYYRFARKRPRLALLEGGVKGPLPGILFVCKRMYHELPRDLLTGFSICVTKRPASDPAVIGALCLSTAVPEESEVQLFGIGAYGDMPLEKRHVLTIFIDGDPFVSTSSFLFHGAIGLFTSLMLPMTRERAEWRLCHSKPESRDIDRVGNSVLPPGRAKEVATGVKTLILERIPGRAARKEKKPESCKLGGYLDFFKFVDTHSPKWGVKWSLERVVFKGGFERSWVEKLKKVLAVNVVCEEYLTPVDDEMA</sequence>
<dbReference type="EMBL" id="JAUTDP010000004">
    <property type="protein sequence ID" value="KAK3400225.1"/>
    <property type="molecule type" value="Genomic_DNA"/>
</dbReference>
<reference evidence="1" key="1">
    <citation type="journal article" date="2023" name="Mol. Phylogenet. Evol.">
        <title>Genome-scale phylogeny and comparative genomics of the fungal order Sordariales.</title>
        <authorList>
            <person name="Hensen N."/>
            <person name="Bonometti L."/>
            <person name="Westerberg I."/>
            <person name="Brannstrom I.O."/>
            <person name="Guillou S."/>
            <person name="Cros-Aarteil S."/>
            <person name="Calhoun S."/>
            <person name="Haridas S."/>
            <person name="Kuo A."/>
            <person name="Mondo S."/>
            <person name="Pangilinan J."/>
            <person name="Riley R."/>
            <person name="LaButti K."/>
            <person name="Andreopoulos B."/>
            <person name="Lipzen A."/>
            <person name="Chen C."/>
            <person name="Yan M."/>
            <person name="Daum C."/>
            <person name="Ng V."/>
            <person name="Clum A."/>
            <person name="Steindorff A."/>
            <person name="Ohm R.A."/>
            <person name="Martin F."/>
            <person name="Silar P."/>
            <person name="Natvig D.O."/>
            <person name="Lalanne C."/>
            <person name="Gautier V."/>
            <person name="Ament-Velasquez S.L."/>
            <person name="Kruys A."/>
            <person name="Hutchinson M.I."/>
            <person name="Powell A.J."/>
            <person name="Barry K."/>
            <person name="Miller A.N."/>
            <person name="Grigoriev I.V."/>
            <person name="Debuchy R."/>
            <person name="Gladieux P."/>
            <person name="Hiltunen Thoren M."/>
            <person name="Johannesson H."/>
        </authorList>
    </citation>
    <scope>NUCLEOTIDE SEQUENCE</scope>
    <source>
        <strain evidence="1">FGSC 1904</strain>
    </source>
</reference>
<evidence type="ECO:0000313" key="2">
    <source>
        <dbReference type="Proteomes" id="UP001281003"/>
    </source>
</evidence>
<name>A0AAE0UDX1_SORBR</name>
<accession>A0AAE0UDX1</accession>
<keyword evidence="2" id="KW-1185">Reference proteome</keyword>
<organism evidence="1 2">
    <name type="scientific">Sordaria brevicollis</name>
    <dbReference type="NCBI Taxonomy" id="83679"/>
    <lineage>
        <taxon>Eukaryota</taxon>
        <taxon>Fungi</taxon>
        <taxon>Dikarya</taxon>
        <taxon>Ascomycota</taxon>
        <taxon>Pezizomycotina</taxon>
        <taxon>Sordariomycetes</taxon>
        <taxon>Sordariomycetidae</taxon>
        <taxon>Sordariales</taxon>
        <taxon>Sordariaceae</taxon>
        <taxon>Sordaria</taxon>
    </lineage>
</organism>
<reference evidence="1" key="2">
    <citation type="submission" date="2023-07" db="EMBL/GenBank/DDBJ databases">
        <authorList>
            <consortium name="Lawrence Berkeley National Laboratory"/>
            <person name="Haridas S."/>
            <person name="Hensen N."/>
            <person name="Bonometti L."/>
            <person name="Westerberg I."/>
            <person name="Brannstrom I.O."/>
            <person name="Guillou S."/>
            <person name="Cros-Aarteil S."/>
            <person name="Calhoun S."/>
            <person name="Kuo A."/>
            <person name="Mondo S."/>
            <person name="Pangilinan J."/>
            <person name="Riley R."/>
            <person name="LaButti K."/>
            <person name="Andreopoulos B."/>
            <person name="Lipzen A."/>
            <person name="Chen C."/>
            <person name="Yanf M."/>
            <person name="Daum C."/>
            <person name="Ng V."/>
            <person name="Clum A."/>
            <person name="Steindorff A."/>
            <person name="Ohm R."/>
            <person name="Martin F."/>
            <person name="Silar P."/>
            <person name="Natvig D."/>
            <person name="Lalanne C."/>
            <person name="Gautier V."/>
            <person name="Ament-velasquez S.L."/>
            <person name="Kruys A."/>
            <person name="Hutchinson M.I."/>
            <person name="Powell A.J."/>
            <person name="Barry K."/>
            <person name="Miller A.N."/>
            <person name="Grigoriev I.V."/>
            <person name="Debuchy R."/>
            <person name="Gladieux P."/>
            <person name="Thoren M.H."/>
            <person name="Johannesson H."/>
        </authorList>
    </citation>
    <scope>NUCLEOTIDE SEQUENCE</scope>
    <source>
        <strain evidence="1">FGSC 1904</strain>
    </source>
</reference>
<comment type="caution">
    <text evidence="1">The sequence shown here is derived from an EMBL/GenBank/DDBJ whole genome shotgun (WGS) entry which is preliminary data.</text>
</comment>